<comment type="caution">
    <text evidence="2">The sequence shown here is derived from an EMBL/GenBank/DDBJ whole genome shotgun (WGS) entry which is preliminary data.</text>
</comment>
<dbReference type="PANTHER" id="PTHR31260:SF28">
    <property type="entry name" value="CYSTATIN DOMAIN PROTEIN"/>
    <property type="match status" value="1"/>
</dbReference>
<name>A0AAV6JKP9_9ERIC</name>
<keyword evidence="3" id="KW-1185">Reference proteome</keyword>
<evidence type="ECO:0000313" key="3">
    <source>
        <dbReference type="Proteomes" id="UP000823749"/>
    </source>
</evidence>
<dbReference type="Proteomes" id="UP000823749">
    <property type="component" value="Chromosome 7"/>
</dbReference>
<evidence type="ECO:0000256" key="1">
    <source>
        <dbReference type="SAM" id="MobiDB-lite"/>
    </source>
</evidence>
<dbReference type="InterPro" id="IPR006462">
    <property type="entry name" value="MS5"/>
</dbReference>
<feature type="region of interest" description="Disordered" evidence="1">
    <location>
        <begin position="18"/>
        <end position="43"/>
    </location>
</feature>
<dbReference type="PANTHER" id="PTHR31260">
    <property type="entry name" value="CYSTATIN/MONELLIN SUPERFAMILY PROTEIN"/>
    <property type="match status" value="1"/>
</dbReference>
<proteinExistence type="predicted"/>
<dbReference type="AlphaFoldDB" id="A0AAV6JKP9"/>
<sequence>MVIFREPGQHPYARFLSREEQEKRRRKHQRRVARLGEKRAKKKLKEDDEQVERLIKLMVEAAAKIAPPKGQQMSKLTETELLEYRKTVSESRGFDVGDIPHDKCYMVSVTPIPLARRLELMGGYSKLALDEHNEKNSTNYQFVKVSRHYNITFQVKDMARSGSPTLNFQAIVKTFKGQATILFSAPEP</sequence>
<organism evidence="2 3">
    <name type="scientific">Rhododendron griersonianum</name>
    <dbReference type="NCBI Taxonomy" id="479676"/>
    <lineage>
        <taxon>Eukaryota</taxon>
        <taxon>Viridiplantae</taxon>
        <taxon>Streptophyta</taxon>
        <taxon>Embryophyta</taxon>
        <taxon>Tracheophyta</taxon>
        <taxon>Spermatophyta</taxon>
        <taxon>Magnoliopsida</taxon>
        <taxon>eudicotyledons</taxon>
        <taxon>Gunneridae</taxon>
        <taxon>Pentapetalae</taxon>
        <taxon>asterids</taxon>
        <taxon>Ericales</taxon>
        <taxon>Ericaceae</taxon>
        <taxon>Ericoideae</taxon>
        <taxon>Rhodoreae</taxon>
        <taxon>Rhododendron</taxon>
    </lineage>
</organism>
<dbReference type="EMBL" id="JACTNZ010000007">
    <property type="protein sequence ID" value="KAG5541677.1"/>
    <property type="molecule type" value="Genomic_DNA"/>
</dbReference>
<reference evidence="2" key="1">
    <citation type="submission" date="2020-08" db="EMBL/GenBank/DDBJ databases">
        <title>Plant Genome Project.</title>
        <authorList>
            <person name="Zhang R.-G."/>
        </authorList>
    </citation>
    <scope>NUCLEOTIDE SEQUENCE</scope>
    <source>
        <strain evidence="2">WSP0</strain>
        <tissue evidence="2">Leaf</tissue>
    </source>
</reference>
<gene>
    <name evidence="2" type="ORF">RHGRI_021491</name>
</gene>
<evidence type="ECO:0000313" key="2">
    <source>
        <dbReference type="EMBL" id="KAG5541677.1"/>
    </source>
</evidence>
<feature type="compositionally biased region" description="Basic residues" evidence="1">
    <location>
        <begin position="24"/>
        <end position="43"/>
    </location>
</feature>
<protein>
    <submittedName>
        <fullName evidence="2">Uncharacterized protein</fullName>
    </submittedName>
</protein>
<accession>A0AAV6JKP9</accession>